<keyword evidence="5 9" id="KW-0863">Zinc-finger</keyword>
<dbReference type="EnsemblPlants" id="QL10p064261:mrna">
    <property type="protein sequence ID" value="QL10p064261:mrna"/>
    <property type="gene ID" value="QL10p064261"/>
</dbReference>
<dbReference type="Gene3D" id="3.40.50.300">
    <property type="entry name" value="P-loop containing nucleotide triphosphate hydrolases"/>
    <property type="match status" value="1"/>
</dbReference>
<evidence type="ECO:0000313" key="12">
    <source>
        <dbReference type="Proteomes" id="UP000594261"/>
    </source>
</evidence>
<dbReference type="InterPro" id="IPR036388">
    <property type="entry name" value="WH-like_DNA-bd_sf"/>
</dbReference>
<dbReference type="InterPro" id="IPR027417">
    <property type="entry name" value="P-loop_NTPase"/>
</dbReference>
<dbReference type="InterPro" id="IPR041118">
    <property type="entry name" value="Rx_N"/>
</dbReference>
<evidence type="ECO:0000256" key="5">
    <source>
        <dbReference type="ARBA" id="ARBA00022771"/>
    </source>
</evidence>
<dbReference type="Pfam" id="PF25019">
    <property type="entry name" value="LRR_R13L1-DRL21"/>
    <property type="match status" value="1"/>
</dbReference>
<evidence type="ECO:0000256" key="3">
    <source>
        <dbReference type="ARBA" id="ARBA00022737"/>
    </source>
</evidence>
<dbReference type="GO" id="GO:0003677">
    <property type="term" value="F:DNA binding"/>
    <property type="evidence" value="ECO:0007669"/>
    <property type="project" value="InterPro"/>
</dbReference>
<evidence type="ECO:0000256" key="6">
    <source>
        <dbReference type="ARBA" id="ARBA00022821"/>
    </source>
</evidence>
<keyword evidence="7" id="KW-0862">Zinc</keyword>
<dbReference type="GO" id="GO:0043531">
    <property type="term" value="F:ADP binding"/>
    <property type="evidence" value="ECO:0007669"/>
    <property type="project" value="InterPro"/>
</dbReference>
<dbReference type="GO" id="GO:0051707">
    <property type="term" value="P:response to other organism"/>
    <property type="evidence" value="ECO:0007669"/>
    <property type="project" value="UniProtKB-ARBA"/>
</dbReference>
<dbReference type="Proteomes" id="UP000594261">
    <property type="component" value="Chromosome 10"/>
</dbReference>
<protein>
    <recommendedName>
        <fullName evidence="10">BED-type domain-containing protein</fullName>
    </recommendedName>
</protein>
<dbReference type="SUPFAM" id="SSF52058">
    <property type="entry name" value="L domain-like"/>
    <property type="match status" value="3"/>
</dbReference>
<sequence>MSRMLHNCLVPGEKSMGRKRDRFWDYAEDLKGRFKCNYCKREFPGGASRIKSHLAGVKGCDILICGFVPEDVQKEAYEATQGTNKKLKNASISSSDKGSTIPSTSISTIQKEKIVTQSEEEYIDEIVLDDVVGRLVTKAFSLATNDIIFKWGFKEELENLFYSLYKIKVVLYQKRQVSDEFVRIWLMELRNVAYEVDNVLDKFDYEIIRQKVQPQSQMIDQVCSFSFYDHNKVKTIKQSLDKLVADVAGFGLRIELLKSIIKIRLDKNEDSFLNDSEVIGREFDVVKIVNELISSSNQQVISVLPIVGMVGLGKTTLAKVLYNHGEIKKHFDVLAWVHVGGNFDVEEISRKIHESLKIDLTNLEKKKYFLVLDDIWIEDCDKWDILRNHLVGINSNTRINIIVTTRSDKVAQIMGTLPPHHLEKLSKGDCWSILKERVFADEGKSLTFDLEASGREIAIKCRGVPLVARVLGEAMYFKCDKSEWLAIQNDKIWHLLYDDNAGIFPTLKLWFDNLPIPSLKQCFAYCAIFPKDYDMKKDKIIRYWMAEGFLEPVEEANMAMEDIGNMYFNILLTTSFFQNARKDAYGNIISCKMHDLVHDFALSISKHGTLILDRDSTDEATQESSYHREDFIKLHSLFSENFDFNNMLSNFKCLRVLKLHGVSIRGFPDSIEPIIHLRLLHILDPEIEELPKSITKLYNLQTLIIEGYERELPEDLSNLIKLRHILLNSSEIINTPKNMSMLTCLQTLSFFAVDSEDGYRITELGALKNLKGEIVIKNLKKVKDEEEAKSAKLKEKEISNLGLYWKEDEEDDMYDREEDMYDKDEKVLEGLQPHPNLKRLTIFGYGGKKFPSWVGLSSLYHNLIEITLYECSNCEEVPTLGQLPCLRVLEMEEMGEVRCIGSEFYFYSDGSYRNTTTLFPALRILKLVEMETLVEWKDAKELTTADEVLFVFPCLEELTISCCTELRDLPDSLLTCVSLQKLVVQECRKLRSLPGVRSIIRSGIEDPPSGLQYLENGDCRRLPSSSTSSIHPSQRVVGLSSLYHNLIEINLRKCWECEEVPTLGQLPCLRVLEMEGMGKVRCIGSEFYFYSDGSYRNTTTKLFPALRILKLVHMETLEEWKDAKELTTADEVFPCLEELTIRGCPNLRDLPDSLCTCVSFQKLVVEGCRELRSLPGVRSIIRSGIEDPPSGLQYLENGDCRRLPSSSTSSIHPSQRVVGLSSLYHNLIEIDLRFCNECEEVPTLGQLPCLRVLEIIGMGKVRCIGSEFYFYSDGSYRNTTTILFPALRILKLESLRELEEWKDAKELTTADEVLFVFPCLQELTLRSCYKLRDLPDSLRVSLQKLVVWHCPELRSLPGVRSSGLQYLENGDCRRLPSSSTSSIHPSLQKLKLSRCRDLPLDQIQYFIALKILWIESFQAIESLPDELGNLSSLQKLYIVDCLKLVHLPTGEAMRCLTQLKMLEIYRCPNLEDNERIKISHVPLVKIINDRWPYCSDFYG</sequence>
<dbReference type="InParanoid" id="A0A7N2MUX9"/>
<evidence type="ECO:0000256" key="4">
    <source>
        <dbReference type="ARBA" id="ARBA00022741"/>
    </source>
</evidence>
<evidence type="ECO:0000256" key="2">
    <source>
        <dbReference type="ARBA" id="ARBA00022723"/>
    </source>
</evidence>
<evidence type="ECO:0000259" key="10">
    <source>
        <dbReference type="PROSITE" id="PS50808"/>
    </source>
</evidence>
<evidence type="ECO:0000256" key="8">
    <source>
        <dbReference type="ARBA" id="ARBA00022840"/>
    </source>
</evidence>
<dbReference type="Gene3D" id="3.80.10.10">
    <property type="entry name" value="Ribonuclease Inhibitor"/>
    <property type="match status" value="5"/>
</dbReference>
<dbReference type="Pfam" id="PF18052">
    <property type="entry name" value="Rx_N"/>
    <property type="match status" value="1"/>
</dbReference>
<reference evidence="11" key="2">
    <citation type="submission" date="2021-01" db="UniProtKB">
        <authorList>
            <consortium name="EnsemblPlants"/>
        </authorList>
    </citation>
    <scope>IDENTIFICATION</scope>
</reference>
<evidence type="ECO:0000256" key="7">
    <source>
        <dbReference type="ARBA" id="ARBA00022833"/>
    </source>
</evidence>
<dbReference type="InterPro" id="IPR032675">
    <property type="entry name" value="LRR_dom_sf"/>
</dbReference>
<dbReference type="PANTHER" id="PTHR36766:SF70">
    <property type="entry name" value="DISEASE RESISTANCE PROTEIN RGA4"/>
    <property type="match status" value="1"/>
</dbReference>
<dbReference type="Gene3D" id="1.20.5.4130">
    <property type="match status" value="1"/>
</dbReference>
<feature type="domain" description="BED-type" evidence="10">
    <location>
        <begin position="18"/>
        <end position="60"/>
    </location>
</feature>
<keyword evidence="8" id="KW-0067">ATP-binding</keyword>
<keyword evidence="2" id="KW-0479">Metal-binding</keyword>
<keyword evidence="6" id="KW-0611">Plant defense</keyword>
<dbReference type="PANTHER" id="PTHR36766">
    <property type="entry name" value="PLANT BROAD-SPECTRUM MILDEW RESISTANCE PROTEIN RPW8"/>
    <property type="match status" value="1"/>
</dbReference>
<dbReference type="Gene3D" id="1.10.10.10">
    <property type="entry name" value="Winged helix-like DNA-binding domain superfamily/Winged helix DNA-binding domain"/>
    <property type="match status" value="1"/>
</dbReference>
<dbReference type="InterPro" id="IPR058922">
    <property type="entry name" value="WHD_DRP"/>
</dbReference>
<evidence type="ECO:0000313" key="11">
    <source>
        <dbReference type="EnsemblPlants" id="QL10p064261:mrna"/>
    </source>
</evidence>
<name>A0A7N2MUX9_QUELO</name>
<keyword evidence="12" id="KW-1185">Reference proteome</keyword>
<dbReference type="FunFam" id="1.10.10.10:FF:000322">
    <property type="entry name" value="Probable disease resistance protein At1g63360"/>
    <property type="match status" value="1"/>
</dbReference>
<reference evidence="11 12" key="1">
    <citation type="journal article" date="2016" name="G3 (Bethesda)">
        <title>First Draft Assembly and Annotation of the Genome of a California Endemic Oak Quercus lobata Nee (Fagaceae).</title>
        <authorList>
            <person name="Sork V.L."/>
            <person name="Fitz-Gibbon S.T."/>
            <person name="Puiu D."/>
            <person name="Crepeau M."/>
            <person name="Gugger P.F."/>
            <person name="Sherman R."/>
            <person name="Stevens K."/>
            <person name="Langley C.H."/>
            <person name="Pellegrini M."/>
            <person name="Salzberg S.L."/>
        </authorList>
    </citation>
    <scope>NUCLEOTIDE SEQUENCE [LARGE SCALE GENOMIC DNA]</scope>
    <source>
        <strain evidence="11 12">cv. SW786</strain>
    </source>
</reference>
<keyword evidence="3" id="KW-0677">Repeat</keyword>
<keyword evidence="4" id="KW-0547">Nucleotide-binding</keyword>
<dbReference type="GO" id="GO:0008270">
    <property type="term" value="F:zinc ion binding"/>
    <property type="evidence" value="ECO:0007669"/>
    <property type="project" value="UniProtKB-KW"/>
</dbReference>
<proteinExistence type="predicted"/>
<dbReference type="Pfam" id="PF23559">
    <property type="entry name" value="WHD_DRP"/>
    <property type="match status" value="1"/>
</dbReference>
<dbReference type="GO" id="GO:0006952">
    <property type="term" value="P:defense response"/>
    <property type="evidence" value="ECO:0007669"/>
    <property type="project" value="UniProtKB-KW"/>
</dbReference>
<accession>A0A7N2MUX9</accession>
<dbReference type="GO" id="GO:0005524">
    <property type="term" value="F:ATP binding"/>
    <property type="evidence" value="ECO:0007669"/>
    <property type="project" value="UniProtKB-KW"/>
</dbReference>
<keyword evidence="1" id="KW-0433">Leucine-rich repeat</keyword>
<dbReference type="Pfam" id="PF00931">
    <property type="entry name" value="NB-ARC"/>
    <property type="match status" value="1"/>
</dbReference>
<dbReference type="InterPro" id="IPR056789">
    <property type="entry name" value="LRR_R13L1-DRL21"/>
</dbReference>
<evidence type="ECO:0000256" key="9">
    <source>
        <dbReference type="PROSITE-ProRule" id="PRU00027"/>
    </source>
</evidence>
<evidence type="ECO:0000256" key="1">
    <source>
        <dbReference type="ARBA" id="ARBA00022614"/>
    </source>
</evidence>
<dbReference type="PROSITE" id="PS50808">
    <property type="entry name" value="ZF_BED"/>
    <property type="match status" value="1"/>
</dbReference>
<dbReference type="PRINTS" id="PR00364">
    <property type="entry name" value="DISEASERSIST"/>
</dbReference>
<dbReference type="InterPro" id="IPR002182">
    <property type="entry name" value="NB-ARC"/>
</dbReference>
<dbReference type="Gramene" id="QL10p064261:mrna">
    <property type="protein sequence ID" value="QL10p064261:mrna"/>
    <property type="gene ID" value="QL10p064261"/>
</dbReference>
<dbReference type="EMBL" id="LRBV02000010">
    <property type="status" value="NOT_ANNOTATED_CDS"/>
    <property type="molecule type" value="Genomic_DNA"/>
</dbReference>
<organism evidence="11 12">
    <name type="scientific">Quercus lobata</name>
    <name type="common">Valley oak</name>
    <dbReference type="NCBI Taxonomy" id="97700"/>
    <lineage>
        <taxon>Eukaryota</taxon>
        <taxon>Viridiplantae</taxon>
        <taxon>Streptophyta</taxon>
        <taxon>Embryophyta</taxon>
        <taxon>Tracheophyta</taxon>
        <taxon>Spermatophyta</taxon>
        <taxon>Magnoliopsida</taxon>
        <taxon>eudicotyledons</taxon>
        <taxon>Gunneridae</taxon>
        <taxon>Pentapetalae</taxon>
        <taxon>rosids</taxon>
        <taxon>fabids</taxon>
        <taxon>Fagales</taxon>
        <taxon>Fagaceae</taxon>
        <taxon>Quercus</taxon>
    </lineage>
</organism>
<dbReference type="InterPro" id="IPR003656">
    <property type="entry name" value="Znf_BED"/>
</dbReference>
<dbReference type="SUPFAM" id="SSF52540">
    <property type="entry name" value="P-loop containing nucleoside triphosphate hydrolases"/>
    <property type="match status" value="1"/>
</dbReference>